<evidence type="ECO:0000256" key="3">
    <source>
        <dbReference type="PROSITE-ProRule" id="PRU00023"/>
    </source>
</evidence>
<evidence type="ECO:0000256" key="1">
    <source>
        <dbReference type="ARBA" id="ARBA00022737"/>
    </source>
</evidence>
<evidence type="ECO:0000313" key="4">
    <source>
        <dbReference type="EMBL" id="PWY65669.1"/>
    </source>
</evidence>
<keyword evidence="1" id="KW-0677">Repeat</keyword>
<evidence type="ECO:0000256" key="2">
    <source>
        <dbReference type="ARBA" id="ARBA00023043"/>
    </source>
</evidence>
<keyword evidence="5" id="KW-1185">Reference proteome</keyword>
<dbReference type="Proteomes" id="UP000246702">
    <property type="component" value="Unassembled WGS sequence"/>
</dbReference>
<gene>
    <name evidence="4" type="ORF">BO94DRAFT_504667</name>
</gene>
<dbReference type="SUPFAM" id="SSF48403">
    <property type="entry name" value="Ankyrin repeat"/>
    <property type="match status" value="1"/>
</dbReference>
<dbReference type="PANTHER" id="PTHR24198:SF165">
    <property type="entry name" value="ANKYRIN REPEAT-CONTAINING PROTEIN-RELATED"/>
    <property type="match status" value="1"/>
</dbReference>
<proteinExistence type="predicted"/>
<dbReference type="AlphaFoldDB" id="A0A317UW75"/>
<dbReference type="GeneID" id="37111659"/>
<dbReference type="OrthoDB" id="4772757at2759"/>
<dbReference type="SMART" id="SM00248">
    <property type="entry name" value="ANK"/>
    <property type="match status" value="9"/>
</dbReference>
<dbReference type="RefSeq" id="XP_025461496.1">
    <property type="nucleotide sequence ID" value="XM_025609516.1"/>
</dbReference>
<dbReference type="STRING" id="1450535.A0A317UW75"/>
<dbReference type="InterPro" id="IPR002110">
    <property type="entry name" value="Ankyrin_rpt"/>
</dbReference>
<dbReference type="Pfam" id="PF12796">
    <property type="entry name" value="Ank_2"/>
    <property type="match status" value="3"/>
</dbReference>
<feature type="repeat" description="ANK" evidence="3">
    <location>
        <begin position="339"/>
        <end position="371"/>
    </location>
</feature>
<dbReference type="InterPro" id="IPR036770">
    <property type="entry name" value="Ankyrin_rpt-contain_sf"/>
</dbReference>
<name>A0A317UW75_9EURO</name>
<dbReference type="PRINTS" id="PR01415">
    <property type="entry name" value="ANKYRIN"/>
</dbReference>
<dbReference type="EMBL" id="MSFK01000056">
    <property type="protein sequence ID" value="PWY65669.1"/>
    <property type="molecule type" value="Genomic_DNA"/>
</dbReference>
<feature type="repeat" description="ANK" evidence="3">
    <location>
        <begin position="48"/>
        <end position="80"/>
    </location>
</feature>
<dbReference type="PROSITE" id="PS50297">
    <property type="entry name" value="ANK_REP_REGION"/>
    <property type="match status" value="2"/>
</dbReference>
<feature type="repeat" description="ANK" evidence="3">
    <location>
        <begin position="231"/>
        <end position="263"/>
    </location>
</feature>
<sequence>MTTRLSPSLRKHTRWTRDIQSLARTGNWDGLVRLLDDPDVKAAGLRFEWRNPLHEAIMGGYVEVVQRLIDRGYRVEEKGGDAYNNPCMTSLHFAAWYNKADITCLLLGAGADPIRLDQNDRRIRSKEVLWQAQIEVLRLLLARGANPNWTYDEMSLPILYYAVSTAQGMETIQMLLDHGADMEALSPMGDTLLYVAVQNGNPQVVRSFQQMSDRINERLVNFGSGDMYQPVGGSLLHVAAYQAPLETVELLLANGADPSARDDNDALPFHSACKAGCLEVVKLLWTISRNILDNLANDLTKDGWSPFLLAAQYEAIGSEFPLLSFLIDQGAEVNCSSPDGWSPLHRVMGFRNIACMEFLLEAGAKLSRTVAGETVTYRNERLPVGCLGIHPSTWGR</sequence>
<dbReference type="PANTHER" id="PTHR24198">
    <property type="entry name" value="ANKYRIN REPEAT AND PROTEIN KINASE DOMAIN-CONTAINING PROTEIN"/>
    <property type="match status" value="1"/>
</dbReference>
<evidence type="ECO:0000313" key="5">
    <source>
        <dbReference type="Proteomes" id="UP000246702"/>
    </source>
</evidence>
<reference evidence="4 5" key="1">
    <citation type="submission" date="2016-12" db="EMBL/GenBank/DDBJ databases">
        <title>The genomes of Aspergillus section Nigri reveals drivers in fungal speciation.</title>
        <authorList>
            <consortium name="DOE Joint Genome Institute"/>
            <person name="Vesth T.C."/>
            <person name="Nybo J."/>
            <person name="Theobald S."/>
            <person name="Brandl J."/>
            <person name="Frisvad J.C."/>
            <person name="Nielsen K.F."/>
            <person name="Lyhne E.K."/>
            <person name="Kogle M.E."/>
            <person name="Kuo A."/>
            <person name="Riley R."/>
            <person name="Clum A."/>
            <person name="Nolan M."/>
            <person name="Lipzen A."/>
            <person name="Salamov A."/>
            <person name="Henrissat B."/>
            <person name="Wiebenga A."/>
            <person name="De Vries R.P."/>
            <person name="Grigoriev I.V."/>
            <person name="Mortensen U.H."/>
            <person name="Andersen M.R."/>
            <person name="Baker S.E."/>
        </authorList>
    </citation>
    <scope>NUCLEOTIDE SEQUENCE [LARGE SCALE GENOMIC DNA]</scope>
    <source>
        <strain evidence="4 5">CBS 115572</strain>
    </source>
</reference>
<comment type="caution">
    <text evidence="4">The sequence shown here is derived from an EMBL/GenBank/DDBJ whole genome shotgun (WGS) entry which is preliminary data.</text>
</comment>
<keyword evidence="2 3" id="KW-0040">ANK repeat</keyword>
<dbReference type="Gene3D" id="1.25.40.20">
    <property type="entry name" value="Ankyrin repeat-containing domain"/>
    <property type="match status" value="3"/>
</dbReference>
<dbReference type="PROSITE" id="PS50088">
    <property type="entry name" value="ANK_REPEAT"/>
    <property type="match status" value="3"/>
</dbReference>
<accession>A0A317UW75</accession>
<protein>
    <submittedName>
        <fullName evidence="4">Ankyrin</fullName>
    </submittedName>
</protein>
<organism evidence="4 5">
    <name type="scientific">Aspergillus sclerotioniger CBS 115572</name>
    <dbReference type="NCBI Taxonomy" id="1450535"/>
    <lineage>
        <taxon>Eukaryota</taxon>
        <taxon>Fungi</taxon>
        <taxon>Dikarya</taxon>
        <taxon>Ascomycota</taxon>
        <taxon>Pezizomycotina</taxon>
        <taxon>Eurotiomycetes</taxon>
        <taxon>Eurotiomycetidae</taxon>
        <taxon>Eurotiales</taxon>
        <taxon>Aspergillaceae</taxon>
        <taxon>Aspergillus</taxon>
        <taxon>Aspergillus subgen. Circumdati</taxon>
    </lineage>
</organism>